<dbReference type="AlphaFoldDB" id="A0A0J6SXE5"/>
<dbReference type="PATRIC" id="fig|1187852.3.peg.941"/>
<evidence type="ECO:0000313" key="1">
    <source>
        <dbReference type="EMBL" id="KMO37993.1"/>
    </source>
</evidence>
<dbReference type="EMBL" id="LABZ01000127">
    <property type="protein sequence ID" value="KMO37993.1"/>
    <property type="molecule type" value="Genomic_DNA"/>
</dbReference>
<name>A0A0J6SXE5_9HYPH</name>
<gene>
    <name evidence="1" type="ORF">VQ03_18225</name>
</gene>
<keyword evidence="2" id="KW-1185">Reference proteome</keyword>
<evidence type="ECO:0000313" key="2">
    <source>
        <dbReference type="Proteomes" id="UP000036449"/>
    </source>
</evidence>
<dbReference type="Proteomes" id="UP000036449">
    <property type="component" value="Unassembled WGS sequence"/>
</dbReference>
<comment type="caution">
    <text evidence="1">The sequence shown here is derived from an EMBL/GenBank/DDBJ whole genome shotgun (WGS) entry which is preliminary data.</text>
</comment>
<reference evidence="1 2" key="1">
    <citation type="submission" date="2015-03" db="EMBL/GenBank/DDBJ databases">
        <title>Genome sequencing of Methylobacterium tarhaniae DSM 25844.</title>
        <authorList>
            <person name="Chaudhry V."/>
            <person name="Patil P.B."/>
        </authorList>
    </citation>
    <scope>NUCLEOTIDE SEQUENCE [LARGE SCALE GENOMIC DNA]</scope>
    <source>
        <strain evidence="1 2">DSM 25844</strain>
    </source>
</reference>
<accession>A0A0J6SXE5</accession>
<sequence length="276" mass="29100">MLAKIFERMKAARKLAEFLLALAQAILRFVRKLFGIAGEVGELLAGDARSVWRGARAVNEGVGKALDLTVGKPGMALARTASGTVLGTAGFVGRFLGAVLPQRPATPAQLAAQVAAADTARTRNDAPAYSPQPAARRLEDLSMPALVRQYAGAGLREDGVMRVTALHAQRPLPPETMQWLESLEPVARRRVAIADPASIERHMTARGPGDLLPGVPPCPKSADVKAGLAAARAAFRVEKAAIAAGTAPAPAEPEARPVRRPFEDLEDTDLGAAYVR</sequence>
<protein>
    <submittedName>
        <fullName evidence="1">Uncharacterized protein</fullName>
    </submittedName>
</protein>
<proteinExistence type="predicted"/>
<organism evidence="1 2">
    <name type="scientific">Methylobacterium tarhaniae</name>
    <dbReference type="NCBI Taxonomy" id="1187852"/>
    <lineage>
        <taxon>Bacteria</taxon>
        <taxon>Pseudomonadati</taxon>
        <taxon>Pseudomonadota</taxon>
        <taxon>Alphaproteobacteria</taxon>
        <taxon>Hyphomicrobiales</taxon>
        <taxon>Methylobacteriaceae</taxon>
        <taxon>Methylobacterium</taxon>
    </lineage>
</organism>